<evidence type="ECO:0000259" key="18">
    <source>
        <dbReference type="Pfam" id="PF02744"/>
    </source>
</evidence>
<dbReference type="EC" id="2.7.7.12" evidence="5 13"/>
<accession>A0AAP4BRE0</accession>
<dbReference type="GO" id="GO:0008108">
    <property type="term" value="F:UDP-glucose:hexose-1-phosphate uridylyltransferase activity"/>
    <property type="evidence" value="ECO:0007669"/>
    <property type="project" value="UniProtKB-UniRule"/>
</dbReference>
<protein>
    <recommendedName>
        <fullName evidence="6 13">Galactose-1-phosphate uridylyltransferase</fullName>
        <ecNumber evidence="5 13">2.7.7.12</ecNumber>
    </recommendedName>
</protein>
<comment type="caution">
    <text evidence="19">The sequence shown here is derived from an EMBL/GenBank/DDBJ whole genome shotgun (WGS) entry which is preliminary data.</text>
</comment>
<evidence type="ECO:0000313" key="19">
    <source>
        <dbReference type="EMBL" id="MDK4307120.1"/>
    </source>
</evidence>
<feature type="region of interest" description="Disordered" evidence="16">
    <location>
        <begin position="389"/>
        <end position="408"/>
    </location>
</feature>
<evidence type="ECO:0000256" key="9">
    <source>
        <dbReference type="ARBA" id="ARBA00022723"/>
    </source>
</evidence>
<dbReference type="InterPro" id="IPR001937">
    <property type="entry name" value="GalP_UDPtransf1"/>
</dbReference>
<evidence type="ECO:0000259" key="17">
    <source>
        <dbReference type="Pfam" id="PF01087"/>
    </source>
</evidence>
<evidence type="ECO:0000256" key="10">
    <source>
        <dbReference type="ARBA" id="ARBA00022833"/>
    </source>
</evidence>
<evidence type="ECO:0000256" key="4">
    <source>
        <dbReference type="ARBA" id="ARBA00010951"/>
    </source>
</evidence>
<dbReference type="GO" id="GO:0005737">
    <property type="term" value="C:cytoplasm"/>
    <property type="evidence" value="ECO:0007669"/>
    <property type="project" value="TreeGrafter"/>
</dbReference>
<sequence>MQHPMRITRTQLADGRELLYFDDTPEFVSGERTRTLVDERELPAATSASELRQDPLTGAWYTYAAHRMNRTFLPPANENPLAPTRPGQLPTEIPADDYDVVVFQNRFPSLAQAESQAGLGADSGPATGTAKPAFVPSKPGHGRCEVVCFTPDSQVSFRDLPYTRARTIVEAWAHRTKELSALPGIEYVYPFENRGEEIGVTLQHPHGQIYAYPFVPERAAQIAARAQEFREAQGGSGTGDAETGPDLFDHILECEHADGQRVVVQGEYFTAFVPVAAKWPVEIMLVPHRAVPNFAELHDAEKHELTQMYLDILGRMDRFFDGVERTPYIASWNQAPVNAPEDGRLHLQLFSLMRSPGRMKFLAGSESGQGAWISDTTPERIAARFREVAENEDTENQLTEKEVTQHDG</sequence>
<dbReference type="Pfam" id="PF01087">
    <property type="entry name" value="GalP_UDP_transf"/>
    <property type="match status" value="1"/>
</dbReference>
<dbReference type="AlphaFoldDB" id="A0AAP4BRE0"/>
<organism evidence="19 20">
    <name type="scientific">Corynebacterium pseudodiphtheriticum</name>
    <dbReference type="NCBI Taxonomy" id="37637"/>
    <lineage>
        <taxon>Bacteria</taxon>
        <taxon>Bacillati</taxon>
        <taxon>Actinomycetota</taxon>
        <taxon>Actinomycetes</taxon>
        <taxon>Mycobacteriales</taxon>
        <taxon>Corynebacteriaceae</taxon>
        <taxon>Corynebacterium</taxon>
    </lineage>
</organism>
<evidence type="ECO:0000256" key="12">
    <source>
        <dbReference type="ARBA" id="ARBA00023277"/>
    </source>
</evidence>
<feature type="active site" description="Tele-UMP-histidine intermediate" evidence="14">
    <location>
        <position position="206"/>
    </location>
</feature>
<name>A0AAP4BRE0_9CORY</name>
<keyword evidence="11 15" id="KW-0299">Galactose metabolism</keyword>
<evidence type="ECO:0000256" key="14">
    <source>
        <dbReference type="PIRSR" id="PIRSR000808-1"/>
    </source>
</evidence>
<feature type="compositionally biased region" description="Basic and acidic residues" evidence="16">
    <location>
        <begin position="398"/>
        <end position="408"/>
    </location>
</feature>
<dbReference type="PANTHER" id="PTHR11943:SF1">
    <property type="entry name" value="GALACTOSE-1-PHOSPHATE URIDYLYLTRANSFERASE"/>
    <property type="match status" value="1"/>
</dbReference>
<evidence type="ECO:0000256" key="16">
    <source>
        <dbReference type="SAM" id="MobiDB-lite"/>
    </source>
</evidence>
<dbReference type="Proteomes" id="UP001224412">
    <property type="component" value="Unassembled WGS sequence"/>
</dbReference>
<comment type="catalytic activity">
    <reaction evidence="1 15">
        <text>alpha-D-galactose 1-phosphate + UDP-alpha-D-glucose = alpha-D-glucose 1-phosphate + UDP-alpha-D-galactose</text>
        <dbReference type="Rhea" id="RHEA:13989"/>
        <dbReference type="ChEBI" id="CHEBI:58336"/>
        <dbReference type="ChEBI" id="CHEBI:58601"/>
        <dbReference type="ChEBI" id="CHEBI:58885"/>
        <dbReference type="ChEBI" id="CHEBI:66914"/>
        <dbReference type="EC" id="2.7.7.12"/>
    </reaction>
</comment>
<evidence type="ECO:0000256" key="7">
    <source>
        <dbReference type="ARBA" id="ARBA00022679"/>
    </source>
</evidence>
<dbReference type="InterPro" id="IPR005849">
    <property type="entry name" value="GalP_Utransf_N"/>
</dbReference>
<dbReference type="NCBIfam" id="TIGR00209">
    <property type="entry name" value="galT_1"/>
    <property type="match status" value="1"/>
</dbReference>
<evidence type="ECO:0000256" key="13">
    <source>
        <dbReference type="NCBIfam" id="TIGR00209"/>
    </source>
</evidence>
<feature type="domain" description="Galactose-1-phosphate uridyl transferase C-terminal" evidence="18">
    <location>
        <begin position="244"/>
        <end position="391"/>
    </location>
</feature>
<evidence type="ECO:0000256" key="1">
    <source>
        <dbReference type="ARBA" id="ARBA00001107"/>
    </source>
</evidence>
<comment type="cofactor">
    <cofactor evidence="2">
        <name>Zn(2+)</name>
        <dbReference type="ChEBI" id="CHEBI:29105"/>
    </cofactor>
</comment>
<evidence type="ECO:0000256" key="11">
    <source>
        <dbReference type="ARBA" id="ARBA00023144"/>
    </source>
</evidence>
<evidence type="ECO:0000256" key="6">
    <source>
        <dbReference type="ARBA" id="ARBA00016340"/>
    </source>
</evidence>
<comment type="pathway">
    <text evidence="3 15">Carbohydrate metabolism; galactose metabolism.</text>
</comment>
<dbReference type="PANTHER" id="PTHR11943">
    <property type="entry name" value="GALACTOSE-1-PHOSPHATE URIDYLYLTRANSFERASE"/>
    <property type="match status" value="1"/>
</dbReference>
<evidence type="ECO:0000256" key="8">
    <source>
        <dbReference type="ARBA" id="ARBA00022695"/>
    </source>
</evidence>
<dbReference type="Gene3D" id="3.30.428.10">
    <property type="entry name" value="HIT-like"/>
    <property type="match status" value="2"/>
</dbReference>
<dbReference type="EMBL" id="JASNVH010000008">
    <property type="protein sequence ID" value="MDK4307120.1"/>
    <property type="molecule type" value="Genomic_DNA"/>
</dbReference>
<dbReference type="Pfam" id="PF02744">
    <property type="entry name" value="GalP_UDP_tr_C"/>
    <property type="match status" value="1"/>
</dbReference>
<dbReference type="GO" id="GO:0008270">
    <property type="term" value="F:zinc ion binding"/>
    <property type="evidence" value="ECO:0007669"/>
    <property type="project" value="InterPro"/>
</dbReference>
<keyword evidence="7 15" id="KW-0808">Transferase</keyword>
<dbReference type="InterPro" id="IPR005850">
    <property type="entry name" value="GalP_Utransf_C"/>
</dbReference>
<evidence type="ECO:0000256" key="2">
    <source>
        <dbReference type="ARBA" id="ARBA00001947"/>
    </source>
</evidence>
<comment type="similarity">
    <text evidence="4 15">Belongs to the galactose-1-phosphate uridylyltransferase type 1 family.</text>
</comment>
<proteinExistence type="inferred from homology"/>
<dbReference type="RefSeq" id="WP_284589176.1">
    <property type="nucleotide sequence ID" value="NZ_JASNUC010000013.1"/>
</dbReference>
<evidence type="ECO:0000313" key="20">
    <source>
        <dbReference type="Proteomes" id="UP001224412"/>
    </source>
</evidence>
<evidence type="ECO:0000256" key="15">
    <source>
        <dbReference type="RuleBase" id="RU000506"/>
    </source>
</evidence>
<reference evidence="19" key="1">
    <citation type="submission" date="2023-05" db="EMBL/GenBank/DDBJ databases">
        <title>Metabolic capabilities are highly conserved among human nasal-associated Corynebacterium species in pangenomic analyses.</title>
        <authorList>
            <person name="Tran T.H."/>
            <person name="Roberts A.Q."/>
            <person name="Escapa I.F."/>
            <person name="Gao W."/>
            <person name="Conlan S."/>
            <person name="Kong H."/>
            <person name="Segre J.A."/>
            <person name="Kelly M.S."/>
            <person name="Lemon K.P."/>
        </authorList>
    </citation>
    <scope>NUCLEOTIDE SEQUENCE</scope>
    <source>
        <strain evidence="19">KPL2773</strain>
    </source>
</reference>
<keyword evidence="8 15" id="KW-0548">Nucleotidyltransferase</keyword>
<gene>
    <name evidence="19" type="primary">galT</name>
    <name evidence="19" type="ORF">QPX42_06135</name>
</gene>
<keyword evidence="10" id="KW-0862">Zinc</keyword>
<keyword evidence="12 15" id="KW-0119">Carbohydrate metabolism</keyword>
<dbReference type="InterPro" id="IPR036265">
    <property type="entry name" value="HIT-like_sf"/>
</dbReference>
<dbReference type="PIRSF" id="PIRSF000808">
    <property type="entry name" value="GalT"/>
    <property type="match status" value="1"/>
</dbReference>
<dbReference type="SUPFAM" id="SSF54197">
    <property type="entry name" value="HIT-like"/>
    <property type="match status" value="2"/>
</dbReference>
<feature type="domain" description="Galactose-1-phosphate uridyl transferase N-terminal" evidence="17">
    <location>
        <begin position="47"/>
        <end position="216"/>
    </location>
</feature>
<dbReference type="GO" id="GO:0033499">
    <property type="term" value="P:galactose catabolic process via UDP-galactose, Leloir pathway"/>
    <property type="evidence" value="ECO:0007669"/>
    <property type="project" value="TreeGrafter"/>
</dbReference>
<evidence type="ECO:0000256" key="5">
    <source>
        <dbReference type="ARBA" id="ARBA00012384"/>
    </source>
</evidence>
<dbReference type="PROSITE" id="PS00117">
    <property type="entry name" value="GAL_P_UDP_TRANSF_I"/>
    <property type="match status" value="1"/>
</dbReference>
<evidence type="ECO:0000256" key="3">
    <source>
        <dbReference type="ARBA" id="ARBA00004947"/>
    </source>
</evidence>
<keyword evidence="9 15" id="KW-0479">Metal-binding</keyword>
<dbReference type="InterPro" id="IPR019779">
    <property type="entry name" value="GalP_UDPtransf1_His-AS"/>
</dbReference>